<keyword evidence="1" id="KW-0812">Transmembrane</keyword>
<evidence type="ECO:0000313" key="2">
    <source>
        <dbReference type="EMBL" id="XCP95494.1"/>
    </source>
</evidence>
<dbReference type="EMBL" id="CP159992">
    <property type="protein sequence ID" value="XCP95494.1"/>
    <property type="molecule type" value="Genomic_DNA"/>
</dbReference>
<organism evidence="2">
    <name type="scientific">Paenibacillus sp. AN1007</name>
    <dbReference type="NCBI Taxonomy" id="3151385"/>
    <lineage>
        <taxon>Bacteria</taxon>
        <taxon>Bacillati</taxon>
        <taxon>Bacillota</taxon>
        <taxon>Bacilli</taxon>
        <taxon>Bacillales</taxon>
        <taxon>Paenibacillaceae</taxon>
        <taxon>Paenibacillus</taxon>
    </lineage>
</organism>
<evidence type="ECO:0000256" key="1">
    <source>
        <dbReference type="SAM" id="Phobius"/>
    </source>
</evidence>
<dbReference type="AlphaFoldDB" id="A0AAU8NDP3"/>
<gene>
    <name evidence="2" type="ORF">ABXS70_01805</name>
</gene>
<keyword evidence="1" id="KW-1133">Transmembrane helix</keyword>
<feature type="transmembrane region" description="Helical" evidence="1">
    <location>
        <begin position="12"/>
        <end position="30"/>
    </location>
</feature>
<reference evidence="2" key="1">
    <citation type="submission" date="2024-05" db="EMBL/GenBank/DDBJ databases">
        <title>Draft genome assemblies of 36 bacteria isolated from hibernating arctic ground squirrels.</title>
        <authorList>
            <person name="McKee H."/>
            <person name="Mullen L."/>
            <person name="Drown D.M."/>
            <person name="Duddleston K.N."/>
        </authorList>
    </citation>
    <scope>NUCLEOTIDE SEQUENCE</scope>
    <source>
        <strain evidence="2">AN1007</strain>
    </source>
</reference>
<feature type="transmembrane region" description="Helical" evidence="1">
    <location>
        <begin position="68"/>
        <end position="90"/>
    </location>
</feature>
<name>A0AAU8NDP3_9BACL</name>
<feature type="transmembrane region" description="Helical" evidence="1">
    <location>
        <begin position="36"/>
        <end position="56"/>
    </location>
</feature>
<dbReference type="RefSeq" id="WP_342552742.1">
    <property type="nucleotide sequence ID" value="NZ_CP159992.1"/>
</dbReference>
<accession>A0AAU8NDP3</accession>
<proteinExistence type="predicted"/>
<protein>
    <submittedName>
        <fullName evidence="2">Uncharacterized protein</fullName>
    </submittedName>
</protein>
<sequence length="92" mass="10142">MSSNKLRVVSGAAFLAAVVLFCMDGLFIHYDQFLDGIGIKSTFILPPIGLLAVYFAQKRGHTKTDTTLIIFNILALLLFPLYMFFGTLILGP</sequence>
<keyword evidence="1" id="KW-0472">Membrane</keyword>